<dbReference type="Pfam" id="PF00756">
    <property type="entry name" value="Esterase"/>
    <property type="match status" value="1"/>
</dbReference>
<evidence type="ECO:0000313" key="5">
    <source>
        <dbReference type="EMBL" id="APX24508.1"/>
    </source>
</evidence>
<dbReference type="KEGG" id="tpro:Ga0080559_TMP3712"/>
<evidence type="ECO:0000256" key="2">
    <source>
        <dbReference type="ARBA" id="ARBA00022801"/>
    </source>
</evidence>
<evidence type="ECO:0000256" key="3">
    <source>
        <dbReference type="SAM" id="MobiDB-lite"/>
    </source>
</evidence>
<evidence type="ECO:0000313" key="6">
    <source>
        <dbReference type="Proteomes" id="UP000186559"/>
    </source>
</evidence>
<feature type="signal peptide" evidence="4">
    <location>
        <begin position="1"/>
        <end position="16"/>
    </location>
</feature>
<accession>A0A1U7D8R3</accession>
<dbReference type="InterPro" id="IPR029058">
    <property type="entry name" value="AB_hydrolase_fold"/>
</dbReference>
<feature type="region of interest" description="Disordered" evidence="3">
    <location>
        <begin position="108"/>
        <end position="133"/>
    </location>
</feature>
<dbReference type="InterPro" id="IPR000801">
    <property type="entry name" value="Esterase-like"/>
</dbReference>
<evidence type="ECO:0000256" key="1">
    <source>
        <dbReference type="ARBA" id="ARBA00005622"/>
    </source>
</evidence>
<dbReference type="PANTHER" id="PTHR40841:SF2">
    <property type="entry name" value="SIDEROPHORE-DEGRADING ESTERASE (EUROFUNG)"/>
    <property type="match status" value="1"/>
</dbReference>
<dbReference type="Gene3D" id="3.40.50.1820">
    <property type="entry name" value="alpha/beta hydrolase"/>
    <property type="match status" value="1"/>
</dbReference>
<dbReference type="AlphaFoldDB" id="A0A1U7D8R3"/>
<feature type="chain" id="PRO_5010588775" description="Hydrolase of alpha/beta superfamily" evidence="4">
    <location>
        <begin position="17"/>
        <end position="300"/>
    </location>
</feature>
<dbReference type="SUPFAM" id="SSF53474">
    <property type="entry name" value="alpha/beta-Hydrolases"/>
    <property type="match status" value="1"/>
</dbReference>
<reference evidence="5 6" key="1">
    <citation type="submission" date="2016-03" db="EMBL/GenBank/DDBJ databases">
        <title>Deep-sea bacteria in the southern Pacific.</title>
        <authorList>
            <person name="Tang K."/>
        </authorList>
    </citation>
    <scope>NUCLEOTIDE SEQUENCE [LARGE SCALE GENOMIC DNA]</scope>
    <source>
        <strain evidence="5 6">JLT2016</strain>
    </source>
</reference>
<keyword evidence="6" id="KW-1185">Reference proteome</keyword>
<proteinExistence type="inferred from homology"/>
<dbReference type="InterPro" id="IPR052558">
    <property type="entry name" value="Siderophore_Hydrolase_D"/>
</dbReference>
<gene>
    <name evidence="5" type="ORF">Ga0080559_TMP3712</name>
</gene>
<sequence precursor="true">MRWLALWLMLPLTATAQPSNEPLGPSVLDTGSTMVRTERFTLPAEAGAEHEIGVLIPRREAPAEGFPVVFALDGQAVLELLTDEALTALPALPVIVTLGYETDRRFASEERARDYTPPSADGRPVEDPRGRPGGGAAAYLGLLETEVIPRVRTLAPVDMDRSTLWGHSYGGLFVLYAASRPETPFTQYVAASPSLWWDNGSFLARLETQVDRWPGRPLTIHKGELERARASHPDTPDAQRLAQMRTALPEDALEGFVSTLAAAGVAVDYEVFPGLSHGETFRRSIRFLLEGMDGAKRSRH</sequence>
<organism evidence="5 6">
    <name type="scientific">Salipiger profundus</name>
    <dbReference type="NCBI Taxonomy" id="1229727"/>
    <lineage>
        <taxon>Bacteria</taxon>
        <taxon>Pseudomonadati</taxon>
        <taxon>Pseudomonadota</taxon>
        <taxon>Alphaproteobacteria</taxon>
        <taxon>Rhodobacterales</taxon>
        <taxon>Roseobacteraceae</taxon>
        <taxon>Salipiger</taxon>
    </lineage>
</organism>
<dbReference type="RefSeq" id="WP_076624348.1">
    <property type="nucleotide sequence ID" value="NZ_BMEW01000008.1"/>
</dbReference>
<dbReference type="GO" id="GO:0016788">
    <property type="term" value="F:hydrolase activity, acting on ester bonds"/>
    <property type="evidence" value="ECO:0007669"/>
    <property type="project" value="TreeGrafter"/>
</dbReference>
<evidence type="ECO:0000256" key="4">
    <source>
        <dbReference type="SAM" id="SignalP"/>
    </source>
</evidence>
<evidence type="ECO:0008006" key="7">
    <source>
        <dbReference type="Google" id="ProtNLM"/>
    </source>
</evidence>
<protein>
    <recommendedName>
        <fullName evidence="7">Hydrolase of alpha/beta superfamily</fullName>
    </recommendedName>
</protein>
<dbReference type="STRING" id="1229727.Ga0080559_TMP3712"/>
<name>A0A1U7D8R3_9RHOB</name>
<keyword evidence="2" id="KW-0378">Hydrolase</keyword>
<keyword evidence="4" id="KW-0732">Signal</keyword>
<dbReference type="EMBL" id="CP014796">
    <property type="protein sequence ID" value="APX24508.1"/>
    <property type="molecule type" value="Genomic_DNA"/>
</dbReference>
<comment type="similarity">
    <text evidence="1">Belongs to the esterase D family.</text>
</comment>
<dbReference type="Proteomes" id="UP000186559">
    <property type="component" value="Chromosome"/>
</dbReference>
<dbReference type="PANTHER" id="PTHR40841">
    <property type="entry name" value="SIDEROPHORE TRIACETYLFUSARININE C ESTERASE"/>
    <property type="match status" value="1"/>
</dbReference>